<keyword evidence="8 12" id="KW-0560">Oxidoreductase</keyword>
<evidence type="ECO:0000256" key="2">
    <source>
        <dbReference type="ARBA" id="ARBA00005084"/>
    </source>
</evidence>
<dbReference type="InterPro" id="IPR004554">
    <property type="entry name" value="HMG_CoA_Rdtase_eu_arc"/>
</dbReference>
<dbReference type="InterPro" id="IPR009029">
    <property type="entry name" value="HMG_CoA_Rdtase_sub-bd_dom_sf"/>
</dbReference>
<dbReference type="CDD" id="cd00643">
    <property type="entry name" value="HMG-CoA_reductase_classI"/>
    <property type="match status" value="1"/>
</dbReference>
<name>K1QI94_MAGGI</name>
<evidence type="ECO:0000256" key="1">
    <source>
        <dbReference type="ARBA" id="ARBA00004477"/>
    </source>
</evidence>
<dbReference type="PROSITE" id="PS50156">
    <property type="entry name" value="SSD"/>
    <property type="match status" value="1"/>
</dbReference>
<evidence type="ECO:0000256" key="5">
    <source>
        <dbReference type="ARBA" id="ARBA00022824"/>
    </source>
</evidence>
<dbReference type="SUPFAM" id="SSF55035">
    <property type="entry name" value="NAD-binding domain of HMG-CoA reductase"/>
    <property type="match status" value="1"/>
</dbReference>
<comment type="catalytic activity">
    <reaction evidence="11">
        <text>(R)-mevalonate + 2 NADP(+) + CoA = (3S)-3-hydroxy-3-methylglutaryl-CoA + 2 NADPH + 2 H(+)</text>
        <dbReference type="Rhea" id="RHEA:15989"/>
        <dbReference type="ChEBI" id="CHEBI:15378"/>
        <dbReference type="ChEBI" id="CHEBI:36464"/>
        <dbReference type="ChEBI" id="CHEBI:43074"/>
        <dbReference type="ChEBI" id="CHEBI:57287"/>
        <dbReference type="ChEBI" id="CHEBI:57783"/>
        <dbReference type="ChEBI" id="CHEBI:58349"/>
        <dbReference type="EC" id="1.1.1.34"/>
    </reaction>
    <physiologicalReaction direction="right-to-left" evidence="11">
        <dbReference type="Rhea" id="RHEA:15991"/>
    </physiologicalReaction>
</comment>
<evidence type="ECO:0000256" key="6">
    <source>
        <dbReference type="ARBA" id="ARBA00022857"/>
    </source>
</evidence>
<evidence type="ECO:0000256" key="11">
    <source>
        <dbReference type="ARBA" id="ARBA00049909"/>
    </source>
</evidence>
<dbReference type="NCBIfam" id="TIGR00533">
    <property type="entry name" value="HMG_CoA_R_NADP"/>
    <property type="match status" value="1"/>
</dbReference>
<evidence type="ECO:0000256" key="3">
    <source>
        <dbReference type="ARBA" id="ARBA00007661"/>
    </source>
</evidence>
<dbReference type="InterPro" id="IPR023074">
    <property type="entry name" value="HMG_CoA_Rdtase_cat_sf"/>
</dbReference>
<dbReference type="NCBIfam" id="TIGR00920">
    <property type="entry name" value="2A060605"/>
    <property type="match status" value="1"/>
</dbReference>
<dbReference type="GO" id="GO:0016126">
    <property type="term" value="P:sterol biosynthetic process"/>
    <property type="evidence" value="ECO:0007669"/>
    <property type="project" value="TreeGrafter"/>
</dbReference>
<evidence type="ECO:0000256" key="12">
    <source>
        <dbReference type="RuleBase" id="RU361219"/>
    </source>
</evidence>
<dbReference type="InterPro" id="IPR023076">
    <property type="entry name" value="HMG_CoA_Rdtase_CS"/>
</dbReference>
<keyword evidence="5 12" id="KW-0256">Endoplasmic reticulum</keyword>
<dbReference type="GO" id="GO:0005789">
    <property type="term" value="C:endoplasmic reticulum membrane"/>
    <property type="evidence" value="ECO:0007669"/>
    <property type="project" value="UniProtKB-SubCell"/>
</dbReference>
<comment type="pathway">
    <text evidence="2 12">Metabolic intermediate biosynthesis; (R)-mevalonate biosynthesis; (R)-mevalonate from acetyl-CoA: step 3/3.</text>
</comment>
<feature type="transmembrane region" description="Helical" evidence="12">
    <location>
        <begin position="158"/>
        <end position="176"/>
    </location>
</feature>
<proteinExistence type="inferred from homology"/>
<dbReference type="EC" id="1.1.1.34" evidence="12"/>
<feature type="transmembrane region" description="Helical" evidence="12">
    <location>
        <begin position="224"/>
        <end position="251"/>
    </location>
</feature>
<keyword evidence="9 12" id="KW-0472">Membrane</keyword>
<keyword evidence="10" id="KW-0325">Glycoprotein</keyword>
<dbReference type="PRINTS" id="PR00071">
    <property type="entry name" value="HMGCOARDTASE"/>
</dbReference>
<dbReference type="PANTHER" id="PTHR10572">
    <property type="entry name" value="3-HYDROXY-3-METHYLGLUTARYL-COENZYME A REDUCTASE"/>
    <property type="match status" value="1"/>
</dbReference>
<dbReference type="InterPro" id="IPR002202">
    <property type="entry name" value="HMG_CoA_Rdtase"/>
</dbReference>
<dbReference type="InterPro" id="IPR000731">
    <property type="entry name" value="SSD"/>
</dbReference>
<evidence type="ECO:0000256" key="9">
    <source>
        <dbReference type="ARBA" id="ARBA00023136"/>
    </source>
</evidence>
<evidence type="ECO:0000256" key="10">
    <source>
        <dbReference type="ARBA" id="ARBA00023180"/>
    </source>
</evidence>
<dbReference type="PROSITE" id="PS50065">
    <property type="entry name" value="HMG_COA_REDUCTASE_4"/>
    <property type="match status" value="1"/>
</dbReference>
<dbReference type="InterPro" id="IPR004816">
    <property type="entry name" value="HMG_CoA_Rdtase_metazoan"/>
</dbReference>
<dbReference type="SUPFAM" id="SSF56542">
    <property type="entry name" value="Substrate-binding domain of HMG-CoA reductase"/>
    <property type="match status" value="1"/>
</dbReference>
<dbReference type="Pfam" id="PF00368">
    <property type="entry name" value="HMG-CoA_red"/>
    <property type="match status" value="1"/>
</dbReference>
<dbReference type="Pfam" id="PF12349">
    <property type="entry name" value="Sterol-sensing"/>
    <property type="match status" value="1"/>
</dbReference>
<keyword evidence="4 12" id="KW-0812">Transmembrane</keyword>
<evidence type="ECO:0000256" key="4">
    <source>
        <dbReference type="ARBA" id="ARBA00022692"/>
    </source>
</evidence>
<dbReference type="Gene3D" id="3.30.70.420">
    <property type="entry name" value="Hydroxymethylglutaryl-CoA reductase, class I/II, NAD/NADP-binding domain"/>
    <property type="match status" value="1"/>
</dbReference>
<dbReference type="HOGENOM" id="CLU_001734_0_1_1"/>
<dbReference type="GO" id="GO:0050661">
    <property type="term" value="F:NADP binding"/>
    <property type="evidence" value="ECO:0007669"/>
    <property type="project" value="InterPro"/>
</dbReference>
<feature type="region of interest" description="Disordered" evidence="13">
    <location>
        <begin position="382"/>
        <end position="408"/>
    </location>
</feature>
<dbReference type="FunCoup" id="K1QI94">
    <property type="interactions" value="457"/>
</dbReference>
<sequence>MVATIKIKELVEGLILIRLRLEEIEEEKKNMLGNLFYKHAHFCASRPWEVILSTLTLSACLASVGIFTTPDKVCGWNYECEQHQQKENGHNDHIFLPIIKLSAVLYTYLQFRNLRRFGTKYLLGISGIFTVSSSLVFSIAIIKMFGNDLSGLTEALPFFLLLIDLSKACAMARFALNSKTQEEVQRNIAHGMSIHGPVMTLDAICEVLVIGVGTLSDVTHLEMMCFYGCLAVLANYLAFIMLYPACLALFLEVARKRGRGQGLKHLQQLAQILHEEEKDVRPNPVTQNVKIIMSAGLLMVHFHSRFLTNKKTMDMMGNDVASTQYREPDVSLWYFYIQRLFTVKADSTFTLALAIFLIVKYAFFDDNSMEYELLMSSTTRENKEPSATAPAVDSGKVQPQNDTKKEEKKCEVNFVLGEDSDDSEAETSLVHVETQTDLNAPSYTPLQRIPSLRPPRSTEECLKILNSEEGPKSLTDEEISNLVKSKHIPSYKIESMIGDECRGVRIRRNMLTEELPTIDALDSLPFENYKGYDLVNGACCENVLGYMPVPVGKAGPLLLDGQKYYIPMATTEGCLVASTNRGCRALEMSNGVRSAVIGDGMTRAPVVRMPSAIDASELKVWMEDNFTSLKELFDETSRFARLNKLQIAQAGRLLYVRFIASTGDAMGMNMLSKGSEKVIHHVNDLFPDMELLSLSGNFCTDKKPAAVNWIEGRGKSVVCEAVIPSKVVKNVLKTSVSALVDLNVNKNLIGSAMAGSIGGFNAHAANVVSAIFIATGQDPAQCVASSNCITLMEATGPTHEDLYISCTMPCIEVGTVGGGTILPAQQACLKMLGIQGPNPENPGHNAKQLARVVCGTVLAGELSLMGALAAGHLVRSHLKYNRSNIYLASNRSSMECPSSQSPLPTHSQSSTLNPQSSIHNVKVKDS</sequence>
<organism evidence="14">
    <name type="scientific">Magallana gigas</name>
    <name type="common">Pacific oyster</name>
    <name type="synonym">Crassostrea gigas</name>
    <dbReference type="NCBI Taxonomy" id="29159"/>
    <lineage>
        <taxon>Eukaryota</taxon>
        <taxon>Metazoa</taxon>
        <taxon>Spiralia</taxon>
        <taxon>Lophotrochozoa</taxon>
        <taxon>Mollusca</taxon>
        <taxon>Bivalvia</taxon>
        <taxon>Autobranchia</taxon>
        <taxon>Pteriomorphia</taxon>
        <taxon>Ostreida</taxon>
        <taxon>Ostreoidea</taxon>
        <taxon>Ostreidae</taxon>
        <taxon>Magallana</taxon>
    </lineage>
</organism>
<feature type="compositionally biased region" description="Polar residues" evidence="13">
    <location>
        <begin position="896"/>
        <end position="919"/>
    </location>
</feature>
<dbReference type="GO" id="GO:0008299">
    <property type="term" value="P:isoprenoid biosynthetic process"/>
    <property type="evidence" value="ECO:0007669"/>
    <property type="project" value="InterPro"/>
</dbReference>
<dbReference type="PROSITE" id="PS01192">
    <property type="entry name" value="HMG_COA_REDUCTASE_3"/>
    <property type="match status" value="1"/>
</dbReference>
<dbReference type="GO" id="GO:0005778">
    <property type="term" value="C:peroxisomal membrane"/>
    <property type="evidence" value="ECO:0007669"/>
    <property type="project" value="TreeGrafter"/>
</dbReference>
<dbReference type="EMBL" id="JH818926">
    <property type="protein sequence ID" value="EKC36502.1"/>
    <property type="molecule type" value="Genomic_DNA"/>
</dbReference>
<keyword evidence="7 12" id="KW-1133">Transmembrane helix</keyword>
<accession>K1QI94</accession>
<dbReference type="FunFam" id="1.10.3270.10:FF:000001">
    <property type="entry name" value="3-hydroxy-3-methylglutaryl coenzyme A reductase"/>
    <property type="match status" value="1"/>
</dbReference>
<feature type="transmembrane region" description="Helical" evidence="12">
    <location>
        <begin position="121"/>
        <end position="146"/>
    </location>
</feature>
<dbReference type="FunFam" id="3.30.70.420:FF:000001">
    <property type="entry name" value="3-hydroxy-3-methylglutaryl coenzyme A reductase"/>
    <property type="match status" value="1"/>
</dbReference>
<dbReference type="AlphaFoldDB" id="K1QI94"/>
<evidence type="ECO:0000256" key="13">
    <source>
        <dbReference type="SAM" id="MobiDB-lite"/>
    </source>
</evidence>
<comment type="subcellular location">
    <subcellularLocation>
        <location evidence="1 12">Endoplasmic reticulum membrane</location>
        <topology evidence="1 12">Multi-pass membrane protein</topology>
    </subcellularLocation>
</comment>
<dbReference type="Gene3D" id="3.90.770.10">
    <property type="entry name" value="3-hydroxy-3-methylglutaryl-coenzyme A Reductase, Chain A, domain 2"/>
    <property type="match status" value="1"/>
</dbReference>
<dbReference type="SUPFAM" id="SSF82866">
    <property type="entry name" value="Multidrug efflux transporter AcrB transmembrane domain"/>
    <property type="match status" value="1"/>
</dbReference>
<dbReference type="UniPathway" id="UPA00058">
    <property type="reaction ID" value="UER00103"/>
</dbReference>
<protein>
    <recommendedName>
        <fullName evidence="12">3-hydroxy-3-methylglutaryl coenzyme A reductase</fullName>
        <shortName evidence="12">HMG-CoA reductase</shortName>
        <ecNumber evidence="12">1.1.1.34</ecNumber>
    </recommendedName>
</protein>
<reference evidence="14" key="1">
    <citation type="journal article" date="2012" name="Nature">
        <title>The oyster genome reveals stress adaptation and complexity of shell formation.</title>
        <authorList>
            <person name="Zhang G."/>
            <person name="Fang X."/>
            <person name="Guo X."/>
            <person name="Li L."/>
            <person name="Luo R."/>
            <person name="Xu F."/>
            <person name="Yang P."/>
            <person name="Zhang L."/>
            <person name="Wang X."/>
            <person name="Qi H."/>
            <person name="Xiong Z."/>
            <person name="Que H."/>
            <person name="Xie Y."/>
            <person name="Holland P.W."/>
            <person name="Paps J."/>
            <person name="Zhu Y."/>
            <person name="Wu F."/>
            <person name="Chen Y."/>
            <person name="Wang J."/>
            <person name="Peng C."/>
            <person name="Meng J."/>
            <person name="Yang L."/>
            <person name="Liu J."/>
            <person name="Wen B."/>
            <person name="Zhang N."/>
            <person name="Huang Z."/>
            <person name="Zhu Q."/>
            <person name="Feng Y."/>
            <person name="Mount A."/>
            <person name="Hedgecock D."/>
            <person name="Xu Z."/>
            <person name="Liu Y."/>
            <person name="Domazet-Loso T."/>
            <person name="Du Y."/>
            <person name="Sun X."/>
            <person name="Zhang S."/>
            <person name="Liu B."/>
            <person name="Cheng P."/>
            <person name="Jiang X."/>
            <person name="Li J."/>
            <person name="Fan D."/>
            <person name="Wang W."/>
            <person name="Fu W."/>
            <person name="Wang T."/>
            <person name="Wang B."/>
            <person name="Zhang J."/>
            <person name="Peng Z."/>
            <person name="Li Y."/>
            <person name="Li N."/>
            <person name="Wang J."/>
            <person name="Chen M."/>
            <person name="He Y."/>
            <person name="Tan F."/>
            <person name="Song X."/>
            <person name="Zheng Q."/>
            <person name="Huang R."/>
            <person name="Yang H."/>
            <person name="Du X."/>
            <person name="Chen L."/>
            <person name="Yang M."/>
            <person name="Gaffney P.M."/>
            <person name="Wang S."/>
            <person name="Luo L."/>
            <person name="She Z."/>
            <person name="Ming Y."/>
            <person name="Huang W."/>
            <person name="Zhang S."/>
            <person name="Huang B."/>
            <person name="Zhang Y."/>
            <person name="Qu T."/>
            <person name="Ni P."/>
            <person name="Miao G."/>
            <person name="Wang J."/>
            <person name="Wang Q."/>
            <person name="Steinberg C.E."/>
            <person name="Wang H."/>
            <person name="Li N."/>
            <person name="Qian L."/>
            <person name="Zhang G."/>
            <person name="Li Y."/>
            <person name="Yang H."/>
            <person name="Liu X."/>
            <person name="Wang J."/>
            <person name="Yin Y."/>
            <person name="Wang J."/>
        </authorList>
    </citation>
    <scope>NUCLEOTIDE SEQUENCE [LARGE SCALE GENOMIC DNA]</scope>
    <source>
        <strain evidence="14">05x7-T-G4-1.051#20</strain>
    </source>
</reference>
<evidence type="ECO:0000256" key="8">
    <source>
        <dbReference type="ARBA" id="ARBA00023002"/>
    </source>
</evidence>
<dbReference type="InParanoid" id="K1QI94"/>
<feature type="region of interest" description="Disordered" evidence="13">
    <location>
        <begin position="896"/>
        <end position="926"/>
    </location>
</feature>
<evidence type="ECO:0000256" key="7">
    <source>
        <dbReference type="ARBA" id="ARBA00022989"/>
    </source>
</evidence>
<dbReference type="InterPro" id="IPR023282">
    <property type="entry name" value="HMG_CoA_Rdtase_N"/>
</dbReference>
<dbReference type="PROSITE" id="PS00318">
    <property type="entry name" value="HMG_COA_REDUCTASE_2"/>
    <property type="match status" value="1"/>
</dbReference>
<dbReference type="InterPro" id="IPR053958">
    <property type="entry name" value="HMGCR/SNAP/NPC1-like_SSD"/>
</dbReference>
<evidence type="ECO:0000313" key="14">
    <source>
        <dbReference type="EMBL" id="EKC36502.1"/>
    </source>
</evidence>
<dbReference type="TCDB" id="2.A.6.6.10">
    <property type="family name" value="the resistance-nodulation-cell division (rnd) superfamily"/>
</dbReference>
<dbReference type="FunFam" id="3.90.770.10:FF:000002">
    <property type="entry name" value="3-hydroxy-3-methylglutaryl coenzyme A reductase"/>
    <property type="match status" value="1"/>
</dbReference>
<dbReference type="InterPro" id="IPR009023">
    <property type="entry name" value="HMG_CoA_Rdtase_NAD(P)-bd_sf"/>
</dbReference>
<dbReference type="GO" id="GO:0015936">
    <property type="term" value="P:coenzyme A metabolic process"/>
    <property type="evidence" value="ECO:0007669"/>
    <property type="project" value="InterPro"/>
</dbReference>
<dbReference type="PROSITE" id="PS00066">
    <property type="entry name" value="HMG_COA_REDUCTASE_1"/>
    <property type="match status" value="1"/>
</dbReference>
<gene>
    <name evidence="14" type="ORF">CGI_10024667</name>
</gene>
<comment type="similarity">
    <text evidence="3 12">Belongs to the HMG-CoA reductase family.</text>
</comment>
<dbReference type="Gene3D" id="1.10.3270.10">
    <property type="entry name" value="HMGR, N-terminal domain"/>
    <property type="match status" value="1"/>
</dbReference>
<dbReference type="PANTHER" id="PTHR10572:SF24">
    <property type="entry name" value="3-HYDROXY-3-METHYLGLUTARYL-COENZYME A REDUCTASE"/>
    <property type="match status" value="1"/>
</dbReference>
<keyword evidence="6 12" id="KW-0521">NADP</keyword>
<dbReference type="GO" id="GO:0004420">
    <property type="term" value="F:hydroxymethylglutaryl-CoA reductase (NADPH) activity"/>
    <property type="evidence" value="ECO:0007669"/>
    <property type="project" value="UniProtKB-EC"/>
</dbReference>